<dbReference type="AlphaFoldDB" id="A0A4R6JMU9"/>
<sequence length="454" mass="47431">MMRRLLPLVAVVLTLAGCSRTVAGRAVPEMWTADRVAGLAITDGPSGLRENAPAPRAEVTGAGDGQIDRLATAAVEDVQQFWINEFPSLGRGEYRPVANLLSYDSAIGAGKACGAETRGLVNAFHCPSEDLVAWDRGELLPDLTERFGDMAVVTVMAHEIGHAVQSRLSVSGRTILLEQQADCYTGAYFRLVAAGESSRFTLSTGPGLNQVLTTMFFIRDSPGTAVDAPDAHGNAFDRVSAFQAGFGEGPARCARMDESEVDRRVTQETTESATADEGQLRPSDPGARADLEATVRAVFGPDQPPLTTEPVCGDAPASFCPDQGVVALDLEALDRIAAPARDGGLGDFAAFAEMVSRLALAREDRSGRPVEGLVAAQGAACLTGAWAAAIGPGDGQALSLSPGDLDEAVAEMLGRQSRIAADVTGVAVPSGFARVDAFRTGFNRGVEVCANLGR</sequence>
<evidence type="ECO:0000256" key="5">
    <source>
        <dbReference type="SAM" id="MobiDB-lite"/>
    </source>
</evidence>
<keyword evidence="6" id="KW-0732">Signal</keyword>
<feature type="compositionally biased region" description="Basic and acidic residues" evidence="5">
    <location>
        <begin position="254"/>
        <end position="266"/>
    </location>
</feature>
<keyword evidence="3" id="KW-1133">Transmembrane helix</keyword>
<proteinExistence type="predicted"/>
<dbReference type="SUPFAM" id="SSF55486">
    <property type="entry name" value="Metalloproteases ('zincins'), catalytic domain"/>
    <property type="match status" value="1"/>
</dbReference>
<organism evidence="7 8">
    <name type="scientific">Paractinoplanes brasiliensis</name>
    <dbReference type="NCBI Taxonomy" id="52695"/>
    <lineage>
        <taxon>Bacteria</taxon>
        <taxon>Bacillati</taxon>
        <taxon>Actinomycetota</taxon>
        <taxon>Actinomycetes</taxon>
        <taxon>Micromonosporales</taxon>
        <taxon>Micromonosporaceae</taxon>
        <taxon>Paractinoplanes</taxon>
    </lineage>
</organism>
<feature type="region of interest" description="Disordered" evidence="5">
    <location>
        <begin position="254"/>
        <end position="285"/>
    </location>
</feature>
<feature type="signal peptide" evidence="6">
    <location>
        <begin position="1"/>
        <end position="23"/>
    </location>
</feature>
<dbReference type="PROSITE" id="PS51257">
    <property type="entry name" value="PROKAR_LIPOPROTEIN"/>
    <property type="match status" value="1"/>
</dbReference>
<dbReference type="InterPro" id="IPR007343">
    <property type="entry name" value="Uncharacterised_pept_Zn_put"/>
</dbReference>
<keyword evidence="7" id="KW-0645">Protease</keyword>
<protein>
    <submittedName>
        <fullName evidence="7">Putative metalloprotease</fullName>
    </submittedName>
</protein>
<dbReference type="EMBL" id="SNWR01000001">
    <property type="protein sequence ID" value="TDO37062.1"/>
    <property type="molecule type" value="Genomic_DNA"/>
</dbReference>
<keyword evidence="8" id="KW-1185">Reference proteome</keyword>
<accession>A0A4R6JMU9</accession>
<dbReference type="Pfam" id="PF04228">
    <property type="entry name" value="Zn_peptidase"/>
    <property type="match status" value="1"/>
</dbReference>
<comment type="caution">
    <text evidence="7">The sequence shown here is derived from an EMBL/GenBank/DDBJ whole genome shotgun (WGS) entry which is preliminary data.</text>
</comment>
<evidence type="ECO:0000313" key="8">
    <source>
        <dbReference type="Proteomes" id="UP000294901"/>
    </source>
</evidence>
<evidence type="ECO:0000256" key="3">
    <source>
        <dbReference type="ARBA" id="ARBA00022989"/>
    </source>
</evidence>
<reference evidence="7 8" key="1">
    <citation type="submission" date="2019-03" db="EMBL/GenBank/DDBJ databases">
        <title>Sequencing the genomes of 1000 actinobacteria strains.</title>
        <authorList>
            <person name="Klenk H.-P."/>
        </authorList>
    </citation>
    <scope>NUCLEOTIDE SEQUENCE [LARGE SCALE GENOMIC DNA]</scope>
    <source>
        <strain evidence="7 8">DSM 43805</strain>
    </source>
</reference>
<evidence type="ECO:0000256" key="4">
    <source>
        <dbReference type="ARBA" id="ARBA00023136"/>
    </source>
</evidence>
<keyword evidence="7" id="KW-0378">Hydrolase</keyword>
<dbReference type="PANTHER" id="PTHR30168:SF0">
    <property type="entry name" value="INNER MEMBRANE PROTEIN"/>
    <property type="match status" value="1"/>
</dbReference>
<dbReference type="Proteomes" id="UP000294901">
    <property type="component" value="Unassembled WGS sequence"/>
</dbReference>
<evidence type="ECO:0000256" key="2">
    <source>
        <dbReference type="ARBA" id="ARBA00022692"/>
    </source>
</evidence>
<name>A0A4R6JMU9_9ACTN</name>
<gene>
    <name evidence="7" type="ORF">C8E87_0657</name>
</gene>
<evidence type="ECO:0000256" key="6">
    <source>
        <dbReference type="SAM" id="SignalP"/>
    </source>
</evidence>
<dbReference type="GO" id="GO:0016020">
    <property type="term" value="C:membrane"/>
    <property type="evidence" value="ECO:0007669"/>
    <property type="project" value="UniProtKB-SubCell"/>
</dbReference>
<feature type="chain" id="PRO_5038524997" evidence="6">
    <location>
        <begin position="24"/>
        <end position="454"/>
    </location>
</feature>
<keyword evidence="2" id="KW-0812">Transmembrane</keyword>
<keyword evidence="4" id="KW-0472">Membrane</keyword>
<dbReference type="GO" id="GO:0008237">
    <property type="term" value="F:metallopeptidase activity"/>
    <property type="evidence" value="ECO:0007669"/>
    <property type="project" value="UniProtKB-KW"/>
</dbReference>
<keyword evidence="7" id="KW-0482">Metalloprotease</keyword>
<dbReference type="PANTHER" id="PTHR30168">
    <property type="entry name" value="PUTATIVE MEMBRANE PROTEIN YPFJ"/>
    <property type="match status" value="1"/>
</dbReference>
<evidence type="ECO:0000256" key="1">
    <source>
        <dbReference type="ARBA" id="ARBA00004167"/>
    </source>
</evidence>
<evidence type="ECO:0000313" key="7">
    <source>
        <dbReference type="EMBL" id="TDO37062.1"/>
    </source>
</evidence>
<comment type="subcellular location">
    <subcellularLocation>
        <location evidence="1">Membrane</location>
        <topology evidence="1">Single-pass membrane protein</topology>
    </subcellularLocation>
</comment>
<dbReference type="GO" id="GO:0006508">
    <property type="term" value="P:proteolysis"/>
    <property type="evidence" value="ECO:0007669"/>
    <property type="project" value="UniProtKB-KW"/>
</dbReference>